<dbReference type="STRING" id="688.A6E04_16740"/>
<name>A0A1B9NW47_ALILO</name>
<comment type="caution">
    <text evidence="1">The sequence shown here is derived from an EMBL/GenBank/DDBJ whole genome shotgun (WGS) entry which is preliminary data.</text>
</comment>
<dbReference type="AlphaFoldDB" id="A0A1B9NW47"/>
<evidence type="ECO:0000313" key="2">
    <source>
        <dbReference type="Proteomes" id="UP000093523"/>
    </source>
</evidence>
<organism evidence="1 2">
    <name type="scientific">Aliivibrio logei</name>
    <name type="common">Vibrio logei</name>
    <dbReference type="NCBI Taxonomy" id="688"/>
    <lineage>
        <taxon>Bacteria</taxon>
        <taxon>Pseudomonadati</taxon>
        <taxon>Pseudomonadota</taxon>
        <taxon>Gammaproteobacteria</taxon>
        <taxon>Vibrionales</taxon>
        <taxon>Vibrionaceae</taxon>
        <taxon>Aliivibrio</taxon>
    </lineage>
</organism>
<dbReference type="OrthoDB" id="9794942at2"/>
<evidence type="ECO:0000313" key="1">
    <source>
        <dbReference type="EMBL" id="OCH19279.1"/>
    </source>
</evidence>
<reference evidence="1 2" key="1">
    <citation type="submission" date="2016-06" db="EMBL/GenBank/DDBJ databases">
        <authorList>
            <person name="Kjaerup R.B."/>
            <person name="Dalgaard T.S."/>
            <person name="Juul-Madsen H.R."/>
        </authorList>
    </citation>
    <scope>NUCLEOTIDE SEQUENCE [LARGE SCALE GENOMIC DNA]</scope>
    <source>
        <strain evidence="1 2">1S159</strain>
    </source>
</reference>
<sequence length="134" mass="15742">MYKLRKLEGEQDWLDADGVKIYTISANEEPINMVAFHQRLTEVKSEITLEWDQTAAFVIFHNGESCKYLVLAWWGNDNELFTSVSVQVNGVWVVDPTKYSFCLYDIEVMWKERNIYIETIDCESPSLVKYRTSR</sequence>
<dbReference type="EMBL" id="MAJU01000017">
    <property type="protein sequence ID" value="OCH19279.1"/>
    <property type="molecule type" value="Genomic_DNA"/>
</dbReference>
<protein>
    <recommendedName>
        <fullName evidence="3">Isochorismatase</fullName>
    </recommendedName>
</protein>
<proteinExistence type="predicted"/>
<accession>A0A1B9NW47</accession>
<evidence type="ECO:0008006" key="3">
    <source>
        <dbReference type="Google" id="ProtNLM"/>
    </source>
</evidence>
<dbReference type="Proteomes" id="UP000093523">
    <property type="component" value="Unassembled WGS sequence"/>
</dbReference>
<dbReference type="RefSeq" id="WP_065611779.1">
    <property type="nucleotide sequence ID" value="NZ_CAWMPN010000017.1"/>
</dbReference>
<gene>
    <name evidence="1" type="ORF">A6E04_16740</name>
</gene>